<dbReference type="Pfam" id="PF00149">
    <property type="entry name" value="Metallophos"/>
    <property type="match status" value="1"/>
</dbReference>
<dbReference type="EMBL" id="JGCY01000134">
    <property type="protein sequence ID" value="EXY76598.1"/>
    <property type="molecule type" value="Genomic_DNA"/>
</dbReference>
<protein>
    <submittedName>
        <fullName evidence="3">Calcineurin-like phosphoesterase family protein</fullName>
    </submittedName>
</protein>
<dbReference type="InterPro" id="IPR004843">
    <property type="entry name" value="Calcineurin-like_PHP"/>
</dbReference>
<organism evidence="3 4">
    <name type="scientific">Bacteroides fragilis str. 3988T(B)14</name>
    <dbReference type="NCBI Taxonomy" id="1339315"/>
    <lineage>
        <taxon>Bacteria</taxon>
        <taxon>Pseudomonadati</taxon>
        <taxon>Bacteroidota</taxon>
        <taxon>Bacteroidia</taxon>
        <taxon>Bacteroidales</taxon>
        <taxon>Bacteroidaceae</taxon>
        <taxon>Bacteroides</taxon>
    </lineage>
</organism>
<gene>
    <name evidence="3" type="ORF">M124_4520</name>
</gene>
<dbReference type="Gene3D" id="3.60.21.10">
    <property type="match status" value="1"/>
</dbReference>
<dbReference type="PIRSF" id="PIRSF030250">
    <property type="entry name" value="Ptase_At2g46880"/>
    <property type="match status" value="1"/>
</dbReference>
<evidence type="ECO:0000259" key="2">
    <source>
        <dbReference type="Pfam" id="PF00149"/>
    </source>
</evidence>
<keyword evidence="1" id="KW-0732">Signal</keyword>
<feature type="domain" description="Calcineurin-like phosphoesterase" evidence="2">
    <location>
        <begin position="34"/>
        <end position="265"/>
    </location>
</feature>
<evidence type="ECO:0000313" key="3">
    <source>
        <dbReference type="EMBL" id="EXY76598.1"/>
    </source>
</evidence>
<evidence type="ECO:0000256" key="1">
    <source>
        <dbReference type="SAM" id="SignalP"/>
    </source>
</evidence>
<sequence>MKKIILSSVLLLSGFFIQAQQAPEKISFNSNGEFKIAQFTDMHLGHDQEKDRIVGDMIKEVLDSEKPDLVIFTGDNTTMDEVRQAWEAISAELSARRIPWTAVLGNHDDEYAVKRDEIIRIIREQPYCMMKQVAEGIKGEGNHILPIYSSKDGNKTAALLYCLDTNAYSKIKTVKGYDWIGRSQIDWYSRESRKYTERNEGQPLPALTFLHIPLPEYTQAWESFETKRYGDRNEKECSPHINSGMFANMLECGDVMGVFAGHDHVNDYIATLYNIALGYGRASGGKNTYGDKTPGSRIIVLKEGKREFDTWLREKGNMAKLNVCTYPGSFVKEK</sequence>
<evidence type="ECO:0000313" key="4">
    <source>
        <dbReference type="Proteomes" id="UP000020529"/>
    </source>
</evidence>
<proteinExistence type="predicted"/>
<dbReference type="SUPFAM" id="SSF56300">
    <property type="entry name" value="Metallo-dependent phosphatases"/>
    <property type="match status" value="1"/>
</dbReference>
<name>A0A015US16_BACFG</name>
<dbReference type="InterPro" id="IPR029052">
    <property type="entry name" value="Metallo-depent_PP-like"/>
</dbReference>
<accession>A0A015US16</accession>
<dbReference type="PATRIC" id="fig|1339315.3.peg.455"/>
<reference evidence="3 4" key="1">
    <citation type="submission" date="2014-02" db="EMBL/GenBank/DDBJ databases">
        <authorList>
            <person name="Sears C."/>
            <person name="Carroll K."/>
            <person name="Sack B.R."/>
            <person name="Qadri F."/>
            <person name="Myers L.L."/>
            <person name="Chung G.-T."/>
            <person name="Escheverria P."/>
            <person name="Fraser C.M."/>
            <person name="Sadzewicz L."/>
            <person name="Shefchek K.A."/>
            <person name="Tallon L."/>
            <person name="Das S.P."/>
            <person name="Daugherty S."/>
            <person name="Mongodin E.F."/>
        </authorList>
    </citation>
    <scope>NUCLEOTIDE SEQUENCE [LARGE SCALE GENOMIC DNA]</scope>
    <source>
        <strain evidence="4">3988T(B)14</strain>
    </source>
</reference>
<dbReference type="Proteomes" id="UP000020529">
    <property type="component" value="Unassembled WGS sequence"/>
</dbReference>
<comment type="caution">
    <text evidence="3">The sequence shown here is derived from an EMBL/GenBank/DDBJ whole genome shotgun (WGS) entry which is preliminary data.</text>
</comment>
<dbReference type="CDD" id="cd07383">
    <property type="entry name" value="MPP_Dcr2"/>
    <property type="match status" value="1"/>
</dbReference>
<dbReference type="RefSeq" id="WP_009292803.1">
    <property type="nucleotide sequence ID" value="NZ_JGCY01000134.1"/>
</dbReference>
<feature type="signal peptide" evidence="1">
    <location>
        <begin position="1"/>
        <end position="21"/>
    </location>
</feature>
<feature type="chain" id="PRO_5001480072" evidence="1">
    <location>
        <begin position="22"/>
        <end position="334"/>
    </location>
</feature>
<dbReference type="GO" id="GO:0005737">
    <property type="term" value="C:cytoplasm"/>
    <property type="evidence" value="ECO:0007669"/>
    <property type="project" value="TreeGrafter"/>
</dbReference>
<dbReference type="PANTHER" id="PTHR32440:SF11">
    <property type="entry name" value="METALLOPHOSPHOESTERASE DOMAIN-CONTAINING PROTEIN"/>
    <property type="match status" value="1"/>
</dbReference>
<dbReference type="AlphaFoldDB" id="A0A015US16"/>
<dbReference type="InterPro" id="IPR011230">
    <property type="entry name" value="PAP14/16/28/29"/>
</dbReference>
<dbReference type="GO" id="GO:0016788">
    <property type="term" value="F:hydrolase activity, acting on ester bonds"/>
    <property type="evidence" value="ECO:0007669"/>
    <property type="project" value="TreeGrafter"/>
</dbReference>
<dbReference type="PANTHER" id="PTHR32440">
    <property type="entry name" value="PHOSPHATASE DCR2-RELATED-RELATED"/>
    <property type="match status" value="1"/>
</dbReference>